<comment type="caution">
    <text evidence="1">The sequence shown here is derived from an EMBL/GenBank/DDBJ whole genome shotgun (WGS) entry which is preliminary data.</text>
</comment>
<dbReference type="EMBL" id="QFNY01000113">
    <property type="protein sequence ID" value="PZP00734.1"/>
    <property type="molecule type" value="Genomic_DNA"/>
</dbReference>
<proteinExistence type="predicted"/>
<dbReference type="AlphaFoldDB" id="A0A2W5B4P7"/>
<evidence type="ECO:0000313" key="1">
    <source>
        <dbReference type="EMBL" id="PZP00734.1"/>
    </source>
</evidence>
<protein>
    <submittedName>
        <fullName evidence="1">Uncharacterized protein</fullName>
    </submittedName>
</protein>
<reference evidence="1 2" key="1">
    <citation type="submission" date="2017-11" db="EMBL/GenBank/DDBJ databases">
        <title>Infants hospitalized years apart are colonized by the same room-sourced microbial strains.</title>
        <authorList>
            <person name="Brooks B."/>
            <person name="Olm M.R."/>
            <person name="Firek B.A."/>
            <person name="Baker R."/>
            <person name="Thomas B.C."/>
            <person name="Morowitz M.J."/>
            <person name="Banfield J.F."/>
        </authorList>
    </citation>
    <scope>NUCLEOTIDE SEQUENCE [LARGE SCALE GENOMIC DNA]</scope>
    <source>
        <strain evidence="1">S2_012_000_R3_87</strain>
    </source>
</reference>
<accession>A0A2W5B4P7</accession>
<dbReference type="Proteomes" id="UP000249451">
    <property type="component" value="Unassembled WGS sequence"/>
</dbReference>
<feature type="non-terminal residue" evidence="1">
    <location>
        <position position="1"/>
    </location>
</feature>
<name>A0A2W5B4P7_9CORY</name>
<evidence type="ECO:0000313" key="2">
    <source>
        <dbReference type="Proteomes" id="UP000249451"/>
    </source>
</evidence>
<sequence length="132" mass="14452">LAEANRKASKANAVAIKAQQDLALAEKRENRLRPKMSTAFQSDWIDEPYTTPDGLFMFESDKKSLDRGFYITALGDWVGQIAVLVSNVDFANNAAGTEILLGTITKTARRGFYKATRLVGASQVVVLTIPSE</sequence>
<gene>
    <name evidence="1" type="ORF">DI609_05745</name>
</gene>
<organism evidence="1 2">
    <name type="scientific">Corynebacterium urealyticum</name>
    <dbReference type="NCBI Taxonomy" id="43771"/>
    <lineage>
        <taxon>Bacteria</taxon>
        <taxon>Bacillati</taxon>
        <taxon>Actinomycetota</taxon>
        <taxon>Actinomycetes</taxon>
        <taxon>Mycobacteriales</taxon>
        <taxon>Corynebacteriaceae</taxon>
        <taxon>Corynebacterium</taxon>
    </lineage>
</organism>